<protein>
    <submittedName>
        <fullName evidence="6">Sodium bile acid symporter family protein</fullName>
    </submittedName>
</protein>
<dbReference type="STRING" id="1127696.HMPREF9134_00046"/>
<feature type="transmembrane region" description="Helical" evidence="5">
    <location>
        <begin position="143"/>
        <end position="169"/>
    </location>
</feature>
<comment type="caution">
    <text evidence="6">The sequence shown here is derived from an EMBL/GenBank/DDBJ whole genome shotgun (WGS) entry which is preliminary data.</text>
</comment>
<feature type="transmembrane region" description="Helical" evidence="5">
    <location>
        <begin position="120"/>
        <end position="137"/>
    </location>
</feature>
<feature type="transmembrane region" description="Helical" evidence="5">
    <location>
        <begin position="87"/>
        <end position="108"/>
    </location>
</feature>
<organism evidence="6 7">
    <name type="scientific">Porphyromonas catoniae F0037</name>
    <dbReference type="NCBI Taxonomy" id="1127696"/>
    <lineage>
        <taxon>Bacteria</taxon>
        <taxon>Pseudomonadati</taxon>
        <taxon>Bacteroidota</taxon>
        <taxon>Bacteroidia</taxon>
        <taxon>Bacteroidales</taxon>
        <taxon>Porphyromonadaceae</taxon>
        <taxon>Porphyromonas</taxon>
    </lineage>
</organism>
<feature type="transmembrane region" description="Helical" evidence="5">
    <location>
        <begin position="189"/>
        <end position="208"/>
    </location>
</feature>
<dbReference type="EMBL" id="AMEQ01000002">
    <property type="protein sequence ID" value="EKY03380.1"/>
    <property type="molecule type" value="Genomic_DNA"/>
</dbReference>
<dbReference type="InterPro" id="IPR038770">
    <property type="entry name" value="Na+/solute_symporter_sf"/>
</dbReference>
<keyword evidence="3 5" id="KW-1133">Transmembrane helix</keyword>
<feature type="transmembrane region" description="Helical" evidence="5">
    <location>
        <begin position="33"/>
        <end position="49"/>
    </location>
</feature>
<evidence type="ECO:0000256" key="5">
    <source>
        <dbReference type="SAM" id="Phobius"/>
    </source>
</evidence>
<evidence type="ECO:0000256" key="2">
    <source>
        <dbReference type="ARBA" id="ARBA00022692"/>
    </source>
</evidence>
<evidence type="ECO:0000313" key="7">
    <source>
        <dbReference type="Proteomes" id="UP000010408"/>
    </source>
</evidence>
<name>L1NJE6_9PORP</name>
<dbReference type="HOGENOM" id="CLU_077393_0_0_10"/>
<dbReference type="GO" id="GO:0016020">
    <property type="term" value="C:membrane"/>
    <property type="evidence" value="ECO:0007669"/>
    <property type="project" value="UniProtKB-SubCell"/>
</dbReference>
<dbReference type="InterPro" id="IPR002657">
    <property type="entry name" value="BilAc:Na_symport/Acr3"/>
</dbReference>
<evidence type="ECO:0000313" key="6">
    <source>
        <dbReference type="EMBL" id="EKY03380.1"/>
    </source>
</evidence>
<accession>L1NJE6</accession>
<keyword evidence="2 5" id="KW-0812">Transmembrane</keyword>
<evidence type="ECO:0000256" key="1">
    <source>
        <dbReference type="ARBA" id="ARBA00004141"/>
    </source>
</evidence>
<dbReference type="Proteomes" id="UP000010408">
    <property type="component" value="Unassembled WGS sequence"/>
</dbReference>
<dbReference type="Gene3D" id="1.20.1530.20">
    <property type="match status" value="1"/>
</dbReference>
<evidence type="ECO:0000256" key="4">
    <source>
        <dbReference type="ARBA" id="ARBA00023136"/>
    </source>
</evidence>
<evidence type="ECO:0000256" key="3">
    <source>
        <dbReference type="ARBA" id="ARBA00022989"/>
    </source>
</evidence>
<keyword evidence="4 5" id="KW-0472">Membrane</keyword>
<feature type="transmembrane region" description="Helical" evidence="5">
    <location>
        <begin position="261"/>
        <end position="284"/>
    </location>
</feature>
<sequence>MTIPFDRLRGYAPLCFITAGILLWRITSPFSSILPWIIASMLFFAVLNMPPREMRPRRQHLFLLLLQLGIGGTLYALLLLWDQRIACSLFMCFLAPAATAAGAMTSLMGGDVGFATGYTLLTHTLICFLAPLLLPLLDATSTLPFWTLSGQIALLVARMVILPIALAWLVRAFMHRLGRKPRPQKKLTYWLWLSSLIFILGKAVDFVAKEGGENVVLLLASFAVGFLACFIQFTLGRLLARRIGIEETACRQAMGQKNTALVLWLCISFLHPLVAPGIAGYIAWQNFFLSYYMRKGQTV</sequence>
<dbReference type="RefSeq" id="WP_005467996.1">
    <property type="nucleotide sequence ID" value="NZ_KB291034.1"/>
</dbReference>
<comment type="subcellular location">
    <subcellularLocation>
        <location evidence="1">Membrane</location>
        <topology evidence="1">Multi-pass membrane protein</topology>
    </subcellularLocation>
</comment>
<reference evidence="6 7" key="1">
    <citation type="submission" date="2012-05" db="EMBL/GenBank/DDBJ databases">
        <authorList>
            <person name="Weinstock G."/>
            <person name="Sodergren E."/>
            <person name="Lobos E.A."/>
            <person name="Fulton L."/>
            <person name="Fulton R."/>
            <person name="Courtney L."/>
            <person name="Fronick C."/>
            <person name="O'Laughlin M."/>
            <person name="Godfrey J."/>
            <person name="Wilson R.M."/>
            <person name="Miner T."/>
            <person name="Farmer C."/>
            <person name="Delehaunty K."/>
            <person name="Cordes M."/>
            <person name="Minx P."/>
            <person name="Tomlinson C."/>
            <person name="Chen J."/>
            <person name="Wollam A."/>
            <person name="Pepin K.H."/>
            <person name="Bhonagiri V."/>
            <person name="Zhang X."/>
            <person name="Suruliraj S."/>
            <person name="Warren W."/>
            <person name="Mitreva M."/>
            <person name="Mardis E.R."/>
            <person name="Wilson R.K."/>
        </authorList>
    </citation>
    <scope>NUCLEOTIDE SEQUENCE [LARGE SCALE GENOMIC DNA]</scope>
    <source>
        <strain evidence="6 7">F0037</strain>
    </source>
</reference>
<gene>
    <name evidence="6" type="ORF">HMPREF9134_00046</name>
</gene>
<dbReference type="eggNOG" id="COG0385">
    <property type="taxonomic scope" value="Bacteria"/>
</dbReference>
<feature type="transmembrane region" description="Helical" evidence="5">
    <location>
        <begin position="61"/>
        <end position="81"/>
    </location>
</feature>
<feature type="transmembrane region" description="Helical" evidence="5">
    <location>
        <begin position="214"/>
        <end position="240"/>
    </location>
</feature>
<proteinExistence type="predicted"/>
<dbReference type="Pfam" id="PF01758">
    <property type="entry name" value="SBF"/>
    <property type="match status" value="1"/>
</dbReference>
<dbReference type="PATRIC" id="fig|1127696.3.peg.42"/>
<dbReference type="AlphaFoldDB" id="L1NJE6"/>